<reference evidence="9 10" key="1">
    <citation type="journal article" date="2012" name="Mol. Biol. Evol.">
        <title>Genome reduction and co-evolution between the primary and secondary bacterial symbionts of psyllids.</title>
        <authorList>
            <person name="Sloan D.B."/>
            <person name="Moran N.A."/>
        </authorList>
    </citation>
    <scope>NUCLEOTIDE SEQUENCE [LARGE SCALE GENOMIC DNA]</scope>
    <source>
        <strain evidence="9 10">CE</strain>
    </source>
</reference>
<dbReference type="HOGENOM" id="CLU_952130_0_0_6"/>
<dbReference type="EMBL" id="CP003541">
    <property type="protein sequence ID" value="AFP83598.1"/>
    <property type="molecule type" value="Genomic_DNA"/>
</dbReference>
<dbReference type="InterPro" id="IPR050203">
    <property type="entry name" value="Trp-tRNA_synthetase"/>
</dbReference>
<dbReference type="STRING" id="1202536.A33U_0150"/>
<dbReference type="KEGG" id="cru:A33U_0150"/>
<dbReference type="EC" id="6.1.1.2" evidence="2"/>
<keyword evidence="6 8" id="KW-0648">Protein biosynthesis</keyword>
<sequence>MILLGINSSGIPHFGNFISLIKPSINNKKKRIFLADLHSICKSSNFDFLILNKIIIIATFISFFKKKIIFYQSNNKNILYFFWLISCFYNKNKIKYFHIVKNKLFISIGKICYPLLMVSDIFSNNNKYIFLGIDQIQHIELINKIIKKISIYFKKNVKYNFIINNKILYSYNKKKMSKSLKNDIFIYSNYFKLLTFFNKFKFTFKKKKSLLNFFLNIIYNNKIINFFFKNNFYIFKKKISEIIYFIFYQKKLNFFYLLKNIDYLINIVNNGNKYFNFINKFNFNFINKFINL</sequence>
<dbReference type="Proteomes" id="UP000003932">
    <property type="component" value="Chromosome"/>
</dbReference>
<dbReference type="SUPFAM" id="SSF52374">
    <property type="entry name" value="Nucleotidylyl transferase"/>
    <property type="match status" value="1"/>
</dbReference>
<dbReference type="OrthoDB" id="9801042at2"/>
<evidence type="ECO:0000313" key="10">
    <source>
        <dbReference type="Proteomes" id="UP000003932"/>
    </source>
</evidence>
<evidence type="ECO:0000313" key="9">
    <source>
        <dbReference type="EMBL" id="AFP83598.1"/>
    </source>
</evidence>
<comment type="similarity">
    <text evidence="1 8">Belongs to the class-I aminoacyl-tRNA synthetase family.</text>
</comment>
<evidence type="ECO:0000256" key="8">
    <source>
        <dbReference type="RuleBase" id="RU363036"/>
    </source>
</evidence>
<dbReference type="Pfam" id="PF00579">
    <property type="entry name" value="tRNA-synt_1b"/>
    <property type="match status" value="1"/>
</dbReference>
<protein>
    <recommendedName>
        <fullName evidence="2">tryptophan--tRNA ligase</fullName>
        <ecNumber evidence="2">6.1.1.2</ecNumber>
    </recommendedName>
</protein>
<dbReference type="AlphaFoldDB" id="J7GYD9"/>
<dbReference type="PANTHER" id="PTHR43766">
    <property type="entry name" value="TRYPTOPHAN--TRNA LIGASE, MITOCHONDRIAL"/>
    <property type="match status" value="1"/>
</dbReference>
<dbReference type="GO" id="GO:0004830">
    <property type="term" value="F:tryptophan-tRNA ligase activity"/>
    <property type="evidence" value="ECO:0007669"/>
    <property type="project" value="UniProtKB-EC"/>
</dbReference>
<name>J7GYD9_CARRU</name>
<evidence type="ECO:0000256" key="1">
    <source>
        <dbReference type="ARBA" id="ARBA00005594"/>
    </source>
</evidence>
<dbReference type="InterPro" id="IPR014729">
    <property type="entry name" value="Rossmann-like_a/b/a_fold"/>
</dbReference>
<evidence type="ECO:0000256" key="7">
    <source>
        <dbReference type="ARBA" id="ARBA00023146"/>
    </source>
</evidence>
<dbReference type="GO" id="GO:0005524">
    <property type="term" value="F:ATP binding"/>
    <property type="evidence" value="ECO:0007669"/>
    <property type="project" value="UniProtKB-KW"/>
</dbReference>
<dbReference type="Gene3D" id="1.10.240.10">
    <property type="entry name" value="Tyrosyl-Transfer RNA Synthetase"/>
    <property type="match status" value="1"/>
</dbReference>
<evidence type="ECO:0000256" key="6">
    <source>
        <dbReference type="ARBA" id="ARBA00022917"/>
    </source>
</evidence>
<dbReference type="GO" id="GO:0006436">
    <property type="term" value="P:tryptophanyl-tRNA aminoacylation"/>
    <property type="evidence" value="ECO:0007669"/>
    <property type="project" value="InterPro"/>
</dbReference>
<dbReference type="PANTHER" id="PTHR43766:SF1">
    <property type="entry name" value="TRYPTOPHAN--TRNA LIGASE, MITOCHONDRIAL"/>
    <property type="match status" value="1"/>
</dbReference>
<dbReference type="PRINTS" id="PR01039">
    <property type="entry name" value="TRNASYNTHTRP"/>
</dbReference>
<dbReference type="InterPro" id="IPR002306">
    <property type="entry name" value="Trp-tRNA-ligase"/>
</dbReference>
<proteinExistence type="inferred from homology"/>
<dbReference type="Gene3D" id="3.40.50.620">
    <property type="entry name" value="HUPs"/>
    <property type="match status" value="1"/>
</dbReference>
<dbReference type="InterPro" id="IPR002305">
    <property type="entry name" value="aa-tRNA-synth_Ic"/>
</dbReference>
<keyword evidence="3 8" id="KW-0436">Ligase</keyword>
<evidence type="ECO:0000256" key="2">
    <source>
        <dbReference type="ARBA" id="ARBA00013161"/>
    </source>
</evidence>
<evidence type="ECO:0000256" key="5">
    <source>
        <dbReference type="ARBA" id="ARBA00022840"/>
    </source>
</evidence>
<accession>J7GYD9</accession>
<keyword evidence="4 8" id="KW-0547">Nucleotide-binding</keyword>
<evidence type="ECO:0000256" key="3">
    <source>
        <dbReference type="ARBA" id="ARBA00022598"/>
    </source>
</evidence>
<keyword evidence="5 8" id="KW-0067">ATP-binding</keyword>
<organism evidence="9 10">
    <name type="scientific">Candidatus Carsonella ruddii CE isolate Thao2000</name>
    <dbReference type="NCBI Taxonomy" id="1202536"/>
    <lineage>
        <taxon>Bacteria</taxon>
        <taxon>Pseudomonadati</taxon>
        <taxon>Pseudomonadota</taxon>
        <taxon>Gammaproteobacteria</taxon>
        <taxon>Oceanospirillales</taxon>
        <taxon>Halomonadaceae</taxon>
        <taxon>Zymobacter group</taxon>
        <taxon>Candidatus Carsonella</taxon>
    </lineage>
</organism>
<gene>
    <name evidence="9" type="primary">trpS</name>
    <name evidence="9" type="ORF">A33U_0150</name>
</gene>
<dbReference type="RefSeq" id="WP_014886899.1">
    <property type="nucleotide sequence ID" value="NC_018414.1"/>
</dbReference>
<keyword evidence="7 8" id="KW-0030">Aminoacyl-tRNA synthetase</keyword>
<evidence type="ECO:0000256" key="4">
    <source>
        <dbReference type="ARBA" id="ARBA00022741"/>
    </source>
</evidence>
<dbReference type="PATRIC" id="fig|1202536.3.peg.123"/>